<feature type="compositionally biased region" description="Acidic residues" evidence="1">
    <location>
        <begin position="344"/>
        <end position="353"/>
    </location>
</feature>
<feature type="compositionally biased region" description="Basic residues" evidence="1">
    <location>
        <begin position="329"/>
        <end position="338"/>
    </location>
</feature>
<organism evidence="3 4">
    <name type="scientific">Oikopleura dioica</name>
    <name type="common">Tunicate</name>
    <dbReference type="NCBI Taxonomy" id="34765"/>
    <lineage>
        <taxon>Eukaryota</taxon>
        <taxon>Metazoa</taxon>
        <taxon>Chordata</taxon>
        <taxon>Tunicata</taxon>
        <taxon>Appendicularia</taxon>
        <taxon>Copelata</taxon>
        <taxon>Oikopleuridae</taxon>
        <taxon>Oikopleura</taxon>
    </lineage>
</organism>
<protein>
    <submittedName>
        <fullName evidence="2">Oidioi.mRNA.OKI2018_I69.PAR.g10444.t1.cds</fullName>
    </submittedName>
    <submittedName>
        <fullName evidence="3">Oidioi.mRNA.OKI2018_I69.PAR.g10751.t1.cds</fullName>
    </submittedName>
</protein>
<dbReference type="EMBL" id="OU015568">
    <property type="protein sequence ID" value="CAG5083722.1"/>
    <property type="molecule type" value="Genomic_DNA"/>
</dbReference>
<dbReference type="InterPro" id="IPR027417">
    <property type="entry name" value="P-loop_NTPase"/>
</dbReference>
<evidence type="ECO:0000313" key="4">
    <source>
        <dbReference type="Proteomes" id="UP001158576"/>
    </source>
</evidence>
<dbReference type="EMBL" id="OU015568">
    <property type="protein sequence ID" value="CAG5084845.1"/>
    <property type="molecule type" value="Genomic_DNA"/>
</dbReference>
<accession>A0ABN7RT12</accession>
<reference evidence="3 4" key="1">
    <citation type="submission" date="2021-04" db="EMBL/GenBank/DDBJ databases">
        <authorList>
            <person name="Bliznina A."/>
        </authorList>
    </citation>
    <scope>NUCLEOTIDE SEQUENCE [LARGE SCALE GENOMIC DNA]</scope>
</reference>
<evidence type="ECO:0000256" key="1">
    <source>
        <dbReference type="SAM" id="MobiDB-lite"/>
    </source>
</evidence>
<dbReference type="Proteomes" id="UP001158576">
    <property type="component" value="Chromosome PAR"/>
</dbReference>
<evidence type="ECO:0000313" key="3">
    <source>
        <dbReference type="EMBL" id="CAG5084845.1"/>
    </source>
</evidence>
<feature type="compositionally biased region" description="Basic residues" evidence="1">
    <location>
        <begin position="288"/>
        <end position="313"/>
    </location>
</feature>
<dbReference type="Gene3D" id="3.40.50.300">
    <property type="entry name" value="P-loop containing nucleotide triphosphate hydrolases"/>
    <property type="match status" value="1"/>
</dbReference>
<sequence>MSTVINGELLPDATFTYPFRILLSGSSGAGKTYIAKQVLLNRHLFQKKTKRVFYYYPCFLEEKPVKWDDLCVPVSYRVGLPSQEEIDEIPSHSTIVLDDLYEEAIQSQAIDHLFRVTSGKRNLNVMIMTQNNYAQGKFGRNIKLNCNATFLCRNCLDGTVNKRACSQAGLLKAYKRATEENKNKQYPYMFLDQSPRGHASSYRLYTDIFTDYPVVFSVSGMKACIVPYNDFKQNFDIIARDNTFEAVEKKHEKKYPECKTIESTRVKSKIRCDSFTEDSSESEVERSRSRKRNKKSSNDKKSKRKAKKRRRHSTSSEASSETDEEEKSKSKKSKRRRPSTSSESDSENISSDEVDSKSKKSKRRRNSSSSESPTSEEVSSGGSDSSPVRKRGKRSSILSESSGISPEE</sequence>
<name>A0ABN7RT12_OIKDI</name>
<feature type="region of interest" description="Disordered" evidence="1">
    <location>
        <begin position="272"/>
        <end position="408"/>
    </location>
</feature>
<evidence type="ECO:0000313" key="2">
    <source>
        <dbReference type="EMBL" id="CAG5083722.1"/>
    </source>
</evidence>
<proteinExistence type="predicted"/>
<keyword evidence="4" id="KW-1185">Reference proteome</keyword>
<feature type="compositionally biased region" description="Low complexity" evidence="1">
    <location>
        <begin position="395"/>
        <end position="408"/>
    </location>
</feature>
<gene>
    <name evidence="2" type="ORF">OKIOD_LOCUS2002</name>
    <name evidence="3" type="ORF">OKIOD_LOCUS2309</name>
</gene>
<dbReference type="SUPFAM" id="SSF52540">
    <property type="entry name" value="P-loop containing nucleoside triphosphate hydrolases"/>
    <property type="match status" value="1"/>
</dbReference>
<feature type="compositionally biased region" description="Low complexity" evidence="1">
    <location>
        <begin position="367"/>
        <end position="386"/>
    </location>
</feature>